<name>A0A3E5F4R4_BACUN</name>
<accession>A0A3E5F4R4</accession>
<dbReference type="AlphaFoldDB" id="A0A3E5F4R4"/>
<evidence type="ECO:0000313" key="2">
    <source>
        <dbReference type="Proteomes" id="UP000260759"/>
    </source>
</evidence>
<dbReference type="EMBL" id="QSVA01000002">
    <property type="protein sequence ID" value="RGN96786.1"/>
    <property type="molecule type" value="Genomic_DNA"/>
</dbReference>
<proteinExistence type="predicted"/>
<organism evidence="1 2">
    <name type="scientific">Bacteroides uniformis</name>
    <dbReference type="NCBI Taxonomy" id="820"/>
    <lineage>
        <taxon>Bacteria</taxon>
        <taxon>Pseudomonadati</taxon>
        <taxon>Bacteroidota</taxon>
        <taxon>Bacteroidia</taxon>
        <taxon>Bacteroidales</taxon>
        <taxon>Bacteroidaceae</taxon>
        <taxon>Bacteroides</taxon>
    </lineage>
</organism>
<sequence length="676" mass="76123">MNLKERIQTVLQKLNMLDKAKANQLTQEEWGQIVNSYNQEYQSILQDDLAADQAAQRQTVAVTQEQIDQVQSILGSIVNPVQTNSTATEEGNGGNGPVQTISQPANGEGLVQLATAVQSLVDNMNNRAEDDIPSRTVTAASIMFTGPADRSRYLFGIENQMFSMSERWNKIAVNPASASSYGPWNEEIEGAAFRRQAVTFSRSLQQRYDYLHRNGMLDAKRLAAGEFSTNYEGVDTAGVGNQYVVLRQDYLIARVLTVRDLTQYFPVRYGIQDHDLVFNAFFSEVSQAYQQGEIWKGDMKLENEMGHVDDAMIKLKFGPMKELERMYIAYLNKEGSDPIKWNMIEFCILNSLETAQVEQNKRRMRGIYVKPETGVAGNYLNASTGIIYTLVRYMHEFKILPHDDESYRSYTASNMLDSVQEFVGDVVASCTEDMDLDRHVLYLNKTHLPWWIKNVRAKYGKDIDFSGPDSYRNVVPDTNMRIIWLPYLGQLPLMFMDIPGNLQFLEFVPGEMLSIKVKEDMELVKAWSTWKEGTAASFTGRRFDSLEKLKANNYEWQQIFMNKPAVDMAADATTVDALKGFWQITAANTAAKAITDITGAKAGVAYIIECGSTENATTIAKSDKFADITEAYTPTKEGDYIMVILNSKGNFLELERQVGGVRKVNSALQPNIPGVR</sequence>
<protein>
    <submittedName>
        <fullName evidence="1">Uncharacterized protein</fullName>
    </submittedName>
</protein>
<comment type="caution">
    <text evidence="1">The sequence shown here is derived from an EMBL/GenBank/DDBJ whole genome shotgun (WGS) entry which is preliminary data.</text>
</comment>
<gene>
    <name evidence="1" type="ORF">DXB37_03915</name>
</gene>
<dbReference type="RefSeq" id="WP_117599687.1">
    <property type="nucleotide sequence ID" value="NZ_QSVA01000002.1"/>
</dbReference>
<reference evidence="1 2" key="1">
    <citation type="submission" date="2018-08" db="EMBL/GenBank/DDBJ databases">
        <title>A genome reference for cultivated species of the human gut microbiota.</title>
        <authorList>
            <person name="Zou Y."/>
            <person name="Xue W."/>
            <person name="Luo G."/>
        </authorList>
    </citation>
    <scope>NUCLEOTIDE SEQUENCE [LARGE SCALE GENOMIC DNA]</scope>
    <source>
        <strain evidence="1 2">OM03-4</strain>
    </source>
</reference>
<dbReference type="Proteomes" id="UP000260759">
    <property type="component" value="Unassembled WGS sequence"/>
</dbReference>
<evidence type="ECO:0000313" key="1">
    <source>
        <dbReference type="EMBL" id="RGN96786.1"/>
    </source>
</evidence>